<proteinExistence type="predicted"/>
<organism evidence="2 3">
    <name type="scientific">Amphibacillus xylanus (strain ATCC 51415 / DSM 6626 / JCM 7361 / LMG 17667 / NBRC 15112 / Ep01)</name>
    <dbReference type="NCBI Taxonomy" id="698758"/>
    <lineage>
        <taxon>Bacteria</taxon>
        <taxon>Bacillati</taxon>
        <taxon>Bacillota</taxon>
        <taxon>Bacilli</taxon>
        <taxon>Bacillales</taxon>
        <taxon>Bacillaceae</taxon>
        <taxon>Amphibacillus</taxon>
    </lineage>
</organism>
<keyword evidence="3" id="KW-1185">Reference proteome</keyword>
<dbReference type="HOGENOM" id="CLU_2950021_0_0_9"/>
<evidence type="ECO:0000313" key="3">
    <source>
        <dbReference type="Proteomes" id="UP000006294"/>
    </source>
</evidence>
<reference evidence="2 3" key="1">
    <citation type="submission" date="2011-01" db="EMBL/GenBank/DDBJ databases">
        <title>Whole genome sequence of Amphibacillus xylinus NBRC 15112.</title>
        <authorList>
            <person name="Nakazawa H."/>
            <person name="Katano Y."/>
            <person name="Nakamura S."/>
            <person name="Sasagawa M."/>
            <person name="Fukada J."/>
            <person name="Arai T."/>
            <person name="Sasakura N."/>
            <person name="Mochizuki D."/>
            <person name="Hosoyama A."/>
            <person name="Harada K."/>
            <person name="Horikawa H."/>
            <person name="Kato Y."/>
            <person name="Harada T."/>
            <person name="Sasaki K."/>
            <person name="Sekiguchi M."/>
            <person name="Hodoyama M."/>
            <person name="Nishiko R."/>
            <person name="Narita H."/>
            <person name="Hanamaki A."/>
            <person name="Hata C."/>
            <person name="Konno Y."/>
            <person name="Niimura Y."/>
            <person name="Yamazaki S."/>
            <person name="Fujita N."/>
        </authorList>
    </citation>
    <scope>NUCLEOTIDE SEQUENCE [LARGE SCALE GENOMIC DNA]</scope>
    <source>
        <strain evidence="3">ATCC 51415 / DSM 6626 / JCM 7361 / LMG 17667 / NBRC 15112 / Ep01</strain>
    </source>
</reference>
<evidence type="ECO:0000256" key="1">
    <source>
        <dbReference type="SAM" id="Coils"/>
    </source>
</evidence>
<dbReference type="Proteomes" id="UP000006294">
    <property type="component" value="Chromosome"/>
</dbReference>
<dbReference type="EMBL" id="AP012050">
    <property type="protein sequence ID" value="BAM46338.1"/>
    <property type="molecule type" value="Genomic_DNA"/>
</dbReference>
<evidence type="ECO:0000313" key="2">
    <source>
        <dbReference type="EMBL" id="BAM46338.1"/>
    </source>
</evidence>
<protein>
    <submittedName>
        <fullName evidence="2">Uncharacterized protein</fullName>
    </submittedName>
</protein>
<sequence length="59" mass="7017">MKSAIKLINEKIESEIKYRKELVEQIGILEDRMEELKGRVREIDKNKDEFLEAIKKLKG</sequence>
<accession>K0J5U3</accession>
<dbReference type="STRING" id="698758.AXY_02060"/>
<dbReference type="AlphaFoldDB" id="K0J5U3"/>
<feature type="coiled-coil region" evidence="1">
    <location>
        <begin position="19"/>
        <end position="53"/>
    </location>
</feature>
<keyword evidence="1" id="KW-0175">Coiled coil</keyword>
<name>K0J5U3_AMPXN</name>
<dbReference type="RefSeq" id="WP_015008944.1">
    <property type="nucleotide sequence ID" value="NC_018704.1"/>
</dbReference>
<gene>
    <name evidence="2" type="ordered locus">AXY_02060</name>
</gene>
<dbReference type="KEGG" id="axl:AXY_02060"/>